<comment type="subcellular location">
    <subcellularLocation>
        <location evidence="1">Cell membrane</location>
    </subcellularLocation>
</comment>
<evidence type="ECO:0000256" key="2">
    <source>
        <dbReference type="ARBA" id="ARBA00022475"/>
    </source>
</evidence>
<keyword evidence="5" id="KW-0472">Membrane</keyword>
<evidence type="ECO:0000259" key="6">
    <source>
        <dbReference type="Pfam" id="PF00535"/>
    </source>
</evidence>
<organism evidence="7 8">
    <name type="scientific">Chitinophaga caeni</name>
    <dbReference type="NCBI Taxonomy" id="2029983"/>
    <lineage>
        <taxon>Bacteria</taxon>
        <taxon>Pseudomonadati</taxon>
        <taxon>Bacteroidota</taxon>
        <taxon>Chitinophagia</taxon>
        <taxon>Chitinophagales</taxon>
        <taxon>Chitinophagaceae</taxon>
        <taxon>Chitinophaga</taxon>
    </lineage>
</organism>
<dbReference type="SUPFAM" id="SSF53448">
    <property type="entry name" value="Nucleotide-diphospho-sugar transferases"/>
    <property type="match status" value="1"/>
</dbReference>
<dbReference type="Gene3D" id="3.90.550.10">
    <property type="entry name" value="Spore Coat Polysaccharide Biosynthesis Protein SpsA, Chain A"/>
    <property type="match status" value="1"/>
</dbReference>
<feature type="domain" description="Glycosyltransferase 2-like" evidence="6">
    <location>
        <begin position="4"/>
        <end position="103"/>
    </location>
</feature>
<dbReference type="InterPro" id="IPR001173">
    <property type="entry name" value="Glyco_trans_2-like"/>
</dbReference>
<dbReference type="GO" id="GO:0016757">
    <property type="term" value="F:glycosyltransferase activity"/>
    <property type="evidence" value="ECO:0007669"/>
    <property type="project" value="UniProtKB-KW"/>
</dbReference>
<accession>A0A291QQ33</accession>
<evidence type="ECO:0000256" key="3">
    <source>
        <dbReference type="ARBA" id="ARBA00022676"/>
    </source>
</evidence>
<keyword evidence="4" id="KW-0808">Transferase</keyword>
<evidence type="ECO:0000256" key="5">
    <source>
        <dbReference type="ARBA" id="ARBA00023136"/>
    </source>
</evidence>
<evidence type="ECO:0000313" key="8">
    <source>
        <dbReference type="Proteomes" id="UP000220133"/>
    </source>
</evidence>
<evidence type="ECO:0000256" key="1">
    <source>
        <dbReference type="ARBA" id="ARBA00004236"/>
    </source>
</evidence>
<reference evidence="7 8" key="1">
    <citation type="submission" date="2017-10" db="EMBL/GenBank/DDBJ databases">
        <title>Paenichitinophaga pekingensis gen. nov., sp. nov., isolated from activated sludge.</title>
        <authorList>
            <person name="Jin D."/>
            <person name="Kong X."/>
            <person name="Deng Y."/>
            <person name="Bai Z."/>
        </authorList>
    </citation>
    <scope>NUCLEOTIDE SEQUENCE [LARGE SCALE GENOMIC DNA]</scope>
    <source>
        <strain evidence="7 8">13</strain>
    </source>
</reference>
<name>A0A291QQ33_9BACT</name>
<dbReference type="RefSeq" id="WP_098192372.1">
    <property type="nucleotide sequence ID" value="NZ_CP023777.1"/>
</dbReference>
<dbReference type="AlphaFoldDB" id="A0A291QQ33"/>
<evidence type="ECO:0000313" key="7">
    <source>
        <dbReference type="EMBL" id="ATL45982.1"/>
    </source>
</evidence>
<dbReference type="EMBL" id="CP023777">
    <property type="protein sequence ID" value="ATL45982.1"/>
    <property type="molecule type" value="Genomic_DNA"/>
</dbReference>
<sequence>MTISVIIPTFNNASNIKDLIHDLFASRHPAICDLIVVDGGSTDQTVTLACESGARALRSPIKGRSAQMNYGAALAQGDIFLFLHPEVRIYKGYVDDILQLMLHADLGCFRFKYQTGKIIPKIGAWLGRISAIFSNSVRQSLFIRRNVFEQLGGFNNDNPILEDYEFIQRGRAYFRFKVIKRPIIASSKKFDEHSYIKVQFVNLIVLLMYKTGFPQQKIIQFYKRRLHR</sequence>
<dbReference type="KEGG" id="cbae:COR50_01720"/>
<dbReference type="InterPro" id="IPR029044">
    <property type="entry name" value="Nucleotide-diphossugar_trans"/>
</dbReference>
<dbReference type="Pfam" id="PF00535">
    <property type="entry name" value="Glycos_transf_2"/>
    <property type="match status" value="1"/>
</dbReference>
<dbReference type="Proteomes" id="UP000220133">
    <property type="component" value="Chromosome"/>
</dbReference>
<gene>
    <name evidence="7" type="ORF">COR50_01720</name>
</gene>
<dbReference type="OrthoDB" id="9810303at2"/>
<dbReference type="PANTHER" id="PTHR43646">
    <property type="entry name" value="GLYCOSYLTRANSFERASE"/>
    <property type="match status" value="1"/>
</dbReference>
<protein>
    <recommendedName>
        <fullName evidence="6">Glycosyltransferase 2-like domain-containing protein</fullName>
    </recommendedName>
</protein>
<evidence type="ECO:0000256" key="4">
    <source>
        <dbReference type="ARBA" id="ARBA00022679"/>
    </source>
</evidence>
<dbReference type="GO" id="GO:0005886">
    <property type="term" value="C:plasma membrane"/>
    <property type="evidence" value="ECO:0007669"/>
    <property type="project" value="UniProtKB-SubCell"/>
</dbReference>
<keyword evidence="3" id="KW-0328">Glycosyltransferase</keyword>
<proteinExistence type="predicted"/>
<keyword evidence="8" id="KW-1185">Reference proteome</keyword>
<keyword evidence="2" id="KW-1003">Cell membrane</keyword>
<dbReference type="PANTHER" id="PTHR43646:SF2">
    <property type="entry name" value="GLYCOSYLTRANSFERASE 2-LIKE DOMAIN-CONTAINING PROTEIN"/>
    <property type="match status" value="1"/>
</dbReference>